<organism evidence="10 11">
    <name type="scientific">Seiridium cardinale</name>
    <dbReference type="NCBI Taxonomy" id="138064"/>
    <lineage>
        <taxon>Eukaryota</taxon>
        <taxon>Fungi</taxon>
        <taxon>Dikarya</taxon>
        <taxon>Ascomycota</taxon>
        <taxon>Pezizomycotina</taxon>
        <taxon>Sordariomycetes</taxon>
        <taxon>Xylariomycetidae</taxon>
        <taxon>Amphisphaeriales</taxon>
        <taxon>Sporocadaceae</taxon>
        <taxon>Seiridium</taxon>
    </lineage>
</organism>
<evidence type="ECO:0000313" key="10">
    <source>
        <dbReference type="EMBL" id="KAK9783644.1"/>
    </source>
</evidence>
<dbReference type="InterPro" id="IPR001841">
    <property type="entry name" value="Znf_RING"/>
</dbReference>
<evidence type="ECO:0000256" key="6">
    <source>
        <dbReference type="ARBA" id="ARBA00022833"/>
    </source>
</evidence>
<dbReference type="InterPro" id="IPR044066">
    <property type="entry name" value="TRIAD_supradom"/>
</dbReference>
<evidence type="ECO:0000313" key="11">
    <source>
        <dbReference type="Proteomes" id="UP001465668"/>
    </source>
</evidence>
<dbReference type="EMBL" id="JARVKM010000001">
    <property type="protein sequence ID" value="KAK9783644.1"/>
    <property type="molecule type" value="Genomic_DNA"/>
</dbReference>
<proteinExistence type="predicted"/>
<name>A0ABR2Y8V1_9PEZI</name>
<feature type="domain" description="RING-type" evidence="8">
    <location>
        <begin position="870"/>
        <end position="924"/>
    </location>
</feature>
<evidence type="ECO:0008006" key="12">
    <source>
        <dbReference type="Google" id="ProtNLM"/>
    </source>
</evidence>
<evidence type="ECO:0000259" key="8">
    <source>
        <dbReference type="PROSITE" id="PS50089"/>
    </source>
</evidence>
<accession>A0ABR2Y8V1</accession>
<evidence type="ECO:0000256" key="2">
    <source>
        <dbReference type="ARBA" id="ARBA00022723"/>
    </source>
</evidence>
<evidence type="ECO:0000256" key="1">
    <source>
        <dbReference type="ARBA" id="ARBA00022679"/>
    </source>
</evidence>
<dbReference type="Gene3D" id="1.20.120.1750">
    <property type="match status" value="1"/>
</dbReference>
<dbReference type="SUPFAM" id="SSF57850">
    <property type="entry name" value="RING/U-box"/>
    <property type="match status" value="1"/>
</dbReference>
<evidence type="ECO:0000259" key="9">
    <source>
        <dbReference type="PROSITE" id="PS51873"/>
    </source>
</evidence>
<dbReference type="PROSITE" id="PS51873">
    <property type="entry name" value="TRIAD"/>
    <property type="match status" value="1"/>
</dbReference>
<reference evidence="10 11" key="1">
    <citation type="submission" date="2024-02" db="EMBL/GenBank/DDBJ databases">
        <title>First draft genome assembly of two strains of Seiridium cardinale.</title>
        <authorList>
            <person name="Emiliani G."/>
            <person name="Scali E."/>
        </authorList>
    </citation>
    <scope>NUCLEOTIDE SEQUENCE [LARGE SCALE GENOMIC DNA]</scope>
    <source>
        <strain evidence="10 11">BM-138-000479</strain>
    </source>
</reference>
<dbReference type="PROSITE" id="PS50089">
    <property type="entry name" value="ZF_RING_2"/>
    <property type="match status" value="1"/>
</dbReference>
<evidence type="ECO:0000256" key="7">
    <source>
        <dbReference type="PROSITE-ProRule" id="PRU00175"/>
    </source>
</evidence>
<keyword evidence="4 7" id="KW-0863">Zinc-finger</keyword>
<keyword evidence="1" id="KW-0808">Transferase</keyword>
<keyword evidence="11" id="KW-1185">Reference proteome</keyword>
<protein>
    <recommendedName>
        <fullName evidence="12">RING-type domain-containing protein</fullName>
    </recommendedName>
</protein>
<evidence type="ECO:0000256" key="4">
    <source>
        <dbReference type="ARBA" id="ARBA00022771"/>
    </source>
</evidence>
<dbReference type="SUPFAM" id="SSF53300">
    <property type="entry name" value="vWA-like"/>
    <property type="match status" value="1"/>
</dbReference>
<keyword evidence="3" id="KW-0677">Repeat</keyword>
<dbReference type="InterPro" id="IPR036465">
    <property type="entry name" value="vWFA_dom_sf"/>
</dbReference>
<keyword evidence="2" id="KW-0479">Metal-binding</keyword>
<feature type="domain" description="RING-type" evidence="9">
    <location>
        <begin position="866"/>
        <end position="1059"/>
    </location>
</feature>
<dbReference type="Proteomes" id="UP001465668">
    <property type="component" value="Unassembled WGS sequence"/>
</dbReference>
<keyword evidence="6" id="KW-0862">Zinc</keyword>
<keyword evidence="5" id="KW-0833">Ubl conjugation pathway</keyword>
<sequence length="1068" mass="119462">MAETQHQQIYDLLIVTDATASMGGYLRALNESLPRIISVSALTDAFARIGVLAYRDYCAGELIQWSGWCGQDGEVGRDELLSFTQRLRANDGGDWPEATKTGLAKAYSVMRAEAKTLILLYTDAPPHMVWDKGGNHQQETRCLTQDTLGMGSSSSKFSDWVSAARTLQGQDGELQERKQAQVFPIVESHLIDTTSPYIYMAHQTKGMCFQIRDATSSLISELSMSLLLAWMGVSKAGDSRPLHSKHLTYLSVDTIDTLDGEEDSQAEIYLLQFDNKKKEDILRANIESHTLADEDDLRAVLTPRDVPILDFAKRYASDESYRTIVVDNLSKIIREDVSSIALNPVFGSLWRAVCNDRKNPARDELIQEFGSSTEKITRPEEKAKMKAWLEESYNYAEEIVALIEDVPESDRYPCVFLDPTQSWAMTSDDQYDSNEELPGMPKFTRDELLEIGRSCDYRILRRLGLLLTRFTYVKDRESLPAHVASMSEEETPKIPLALVRSQYNRVFWKILLHIVLPGTKLAARPAALLAALSIRMGIKPLMDAADFEMAAWKNNWNNLEIPETWNANCLALILDADKDFEARRHAGSISADLPENCAFLTQEDRRLFETLADYGMLKANINTTLTAKVGWRPEKSKVPIGPISVCTACQFPRSVTIMAPHGICGMCISPESLFECGRSKADTIALNVAQNDSESVEATWVECSVPACRAQYILYDVDGLRVRPKCHYCRQQSNVTAPWVECNKCLNRMIWPEEYRPDDCDVSKDFQCPACSSGRATIIDAETTPKDLRQENGDEWLLRNESKIQKPLEDISLFKTISAAGIDDFVAKVEVLPNSDTELRIRGKLIHNAAEIKEALSRWIKSRRTEAGTCSLCFSNSKKRDLRSACGRSGCGQKICQGCQSSWYGMNGRGRLINVAALCCPFCRRTPAPGALPRSNIVFAGNLRDAVEESGSWIYGLCNSCGFAKRFMERVCAQGAPAEVSNWDCESCEEAKAASIPGAERRLNIRHCPSCDVATEKLGGCDHIECDCGTHWCFFCGKESEPDQIYEHMEKEHGGLYGVPGIEDEDDW</sequence>
<evidence type="ECO:0000256" key="5">
    <source>
        <dbReference type="ARBA" id="ARBA00022786"/>
    </source>
</evidence>
<comment type="caution">
    <text evidence="10">The sequence shown here is derived from an EMBL/GenBank/DDBJ whole genome shotgun (WGS) entry which is preliminary data.</text>
</comment>
<dbReference type="Gene3D" id="3.40.50.410">
    <property type="entry name" value="von Willebrand factor, type A domain"/>
    <property type="match status" value="1"/>
</dbReference>
<dbReference type="Pfam" id="PF26200">
    <property type="entry name" value="Rcat_RNF216"/>
    <property type="match status" value="1"/>
</dbReference>
<gene>
    <name evidence="10" type="ORF">SCAR479_00203</name>
</gene>
<dbReference type="CDD" id="cd20336">
    <property type="entry name" value="Rcat_RBR"/>
    <property type="match status" value="1"/>
</dbReference>
<evidence type="ECO:0000256" key="3">
    <source>
        <dbReference type="ARBA" id="ARBA00022737"/>
    </source>
</evidence>